<dbReference type="Gene3D" id="1.10.10.10">
    <property type="entry name" value="Winged helix-like DNA-binding domain superfamily/Winged helix DNA-binding domain"/>
    <property type="match status" value="1"/>
</dbReference>
<evidence type="ECO:0000256" key="2">
    <source>
        <dbReference type="ARBA" id="ARBA00023125"/>
    </source>
</evidence>
<dbReference type="Pfam" id="PF01047">
    <property type="entry name" value="MarR"/>
    <property type="match status" value="1"/>
</dbReference>
<dbReference type="PANTHER" id="PTHR33164">
    <property type="entry name" value="TRANSCRIPTIONAL REGULATOR, MARR FAMILY"/>
    <property type="match status" value="1"/>
</dbReference>
<evidence type="ECO:0000256" key="3">
    <source>
        <dbReference type="ARBA" id="ARBA00023163"/>
    </source>
</evidence>
<dbReference type="PROSITE" id="PS01117">
    <property type="entry name" value="HTH_MARR_1"/>
    <property type="match status" value="1"/>
</dbReference>
<feature type="domain" description="HTH marR-type" evidence="4">
    <location>
        <begin position="12"/>
        <end position="148"/>
    </location>
</feature>
<organism evidence="5">
    <name type="scientific">mine drainage metagenome</name>
    <dbReference type="NCBI Taxonomy" id="410659"/>
    <lineage>
        <taxon>unclassified sequences</taxon>
        <taxon>metagenomes</taxon>
        <taxon>ecological metagenomes</taxon>
    </lineage>
</organism>
<dbReference type="AlphaFoldDB" id="T1BQ11"/>
<comment type="caution">
    <text evidence="5">The sequence shown here is derived from an EMBL/GenBank/DDBJ whole genome shotgun (WGS) entry which is preliminary data.</text>
</comment>
<dbReference type="SMART" id="SM00347">
    <property type="entry name" value="HTH_MARR"/>
    <property type="match status" value="1"/>
</dbReference>
<dbReference type="InterPro" id="IPR000835">
    <property type="entry name" value="HTH_MarR-typ"/>
</dbReference>
<dbReference type="SUPFAM" id="SSF46785">
    <property type="entry name" value="Winged helix' DNA-binding domain"/>
    <property type="match status" value="1"/>
</dbReference>
<dbReference type="EMBL" id="AUZY01006112">
    <property type="protein sequence ID" value="EQD55344.1"/>
    <property type="molecule type" value="Genomic_DNA"/>
</dbReference>
<evidence type="ECO:0000256" key="1">
    <source>
        <dbReference type="ARBA" id="ARBA00023015"/>
    </source>
</evidence>
<dbReference type="PANTHER" id="PTHR33164:SF43">
    <property type="entry name" value="HTH-TYPE TRANSCRIPTIONAL REPRESSOR YETL"/>
    <property type="match status" value="1"/>
</dbReference>
<keyword evidence="3" id="KW-0804">Transcription</keyword>
<proteinExistence type="predicted"/>
<dbReference type="InterPro" id="IPR036390">
    <property type="entry name" value="WH_DNA-bd_sf"/>
</dbReference>
<name>T1BQ11_9ZZZZ</name>
<protein>
    <submittedName>
        <fullName evidence="5">Bacterial regulatory protein, MarR</fullName>
    </submittedName>
</protein>
<reference evidence="5" key="2">
    <citation type="journal article" date="2014" name="ISME J.">
        <title>Microbial stratification in low pH oxic and suboxic macroscopic growths along an acid mine drainage.</title>
        <authorList>
            <person name="Mendez-Garcia C."/>
            <person name="Mesa V."/>
            <person name="Sprenger R.R."/>
            <person name="Richter M."/>
            <person name="Diez M.S."/>
            <person name="Solano J."/>
            <person name="Bargiela R."/>
            <person name="Golyshina O.V."/>
            <person name="Manteca A."/>
            <person name="Ramos J.L."/>
            <person name="Gallego J.R."/>
            <person name="Llorente I."/>
            <person name="Martins Dos Santos V.A."/>
            <person name="Jensen O.N."/>
            <person name="Pelaez A.I."/>
            <person name="Sanchez J."/>
            <person name="Ferrer M."/>
        </authorList>
    </citation>
    <scope>NUCLEOTIDE SEQUENCE</scope>
</reference>
<dbReference type="GO" id="GO:0003700">
    <property type="term" value="F:DNA-binding transcription factor activity"/>
    <property type="evidence" value="ECO:0007669"/>
    <property type="project" value="InterPro"/>
</dbReference>
<gene>
    <name evidence="5" type="ORF">B1B_09273</name>
</gene>
<evidence type="ECO:0000259" key="4">
    <source>
        <dbReference type="PROSITE" id="PS50995"/>
    </source>
</evidence>
<dbReference type="GO" id="GO:0003677">
    <property type="term" value="F:DNA binding"/>
    <property type="evidence" value="ECO:0007669"/>
    <property type="project" value="UniProtKB-KW"/>
</dbReference>
<sequence length="165" mass="18711">MEPLWTPSSDPQDALWESLRQVMTEGVLLSRHYLAASGVTLGQYVVLQRVRADPSLRSSQLARELGVSRPTMSILLRLLERKSWITRTVAPTDRRGQVVRLTPLAERLLASVDRASLRTGRSIVRRSRLARDPKVIAALREIAEALRSERSEEPPRRTAAPRRDR</sequence>
<keyword evidence="2" id="KW-0238">DNA-binding</keyword>
<reference evidence="5" key="1">
    <citation type="submission" date="2013-08" db="EMBL/GenBank/DDBJ databases">
        <authorList>
            <person name="Mendez C."/>
            <person name="Richter M."/>
            <person name="Ferrer M."/>
            <person name="Sanchez J."/>
        </authorList>
    </citation>
    <scope>NUCLEOTIDE SEQUENCE</scope>
</reference>
<dbReference type="InterPro" id="IPR023187">
    <property type="entry name" value="Tscrpt_reg_MarR-type_CS"/>
</dbReference>
<accession>T1BQ11</accession>
<dbReference type="InterPro" id="IPR039422">
    <property type="entry name" value="MarR/SlyA-like"/>
</dbReference>
<keyword evidence="1" id="KW-0805">Transcription regulation</keyword>
<evidence type="ECO:0000313" key="5">
    <source>
        <dbReference type="EMBL" id="EQD55344.1"/>
    </source>
</evidence>
<dbReference type="PROSITE" id="PS50995">
    <property type="entry name" value="HTH_MARR_2"/>
    <property type="match status" value="1"/>
</dbReference>
<dbReference type="InterPro" id="IPR036388">
    <property type="entry name" value="WH-like_DNA-bd_sf"/>
</dbReference>
<dbReference type="GO" id="GO:0006950">
    <property type="term" value="P:response to stress"/>
    <property type="evidence" value="ECO:0007669"/>
    <property type="project" value="TreeGrafter"/>
</dbReference>
<dbReference type="PRINTS" id="PR00598">
    <property type="entry name" value="HTHMARR"/>
</dbReference>